<dbReference type="InterPro" id="IPR018490">
    <property type="entry name" value="cNMP-bd_dom_sf"/>
</dbReference>
<dbReference type="InterPro" id="IPR050397">
    <property type="entry name" value="Env_Response_Regulators"/>
</dbReference>
<sequence length="196" mass="22962">MDLKTLKSAVRNLCPEIDEDDFSIFASHLKIVVLPKGAFFYREGEIHNEIAFISSGILRCFYWNDKGDFKNTRFIAENDYAVDYESLMDQKPSQLNFVALEDSSLVLISRADFYNAAAVSKKWEKFARKMAEHVLRRTQKKLTSHLIKTPEQRYIDFIRERPAMADRIPLYHLASYLGIERESLSRIRKRISKSRM</sequence>
<proteinExistence type="predicted"/>
<dbReference type="Pfam" id="PF00027">
    <property type="entry name" value="cNMP_binding"/>
    <property type="match status" value="1"/>
</dbReference>
<gene>
    <name evidence="2" type="ORF">GCM10023149_29060</name>
</gene>
<dbReference type="InterPro" id="IPR014710">
    <property type="entry name" value="RmlC-like_jellyroll"/>
</dbReference>
<feature type="domain" description="Cyclic nucleotide-binding" evidence="1">
    <location>
        <begin position="13"/>
        <end position="113"/>
    </location>
</feature>
<keyword evidence="3" id="KW-1185">Reference proteome</keyword>
<reference evidence="3" key="1">
    <citation type="journal article" date="2019" name="Int. J. Syst. Evol. Microbiol.">
        <title>The Global Catalogue of Microorganisms (GCM) 10K type strain sequencing project: providing services to taxonomists for standard genome sequencing and annotation.</title>
        <authorList>
            <consortium name="The Broad Institute Genomics Platform"/>
            <consortium name="The Broad Institute Genome Sequencing Center for Infectious Disease"/>
            <person name="Wu L."/>
            <person name="Ma J."/>
        </authorList>
    </citation>
    <scope>NUCLEOTIDE SEQUENCE [LARGE SCALE GENOMIC DNA]</scope>
    <source>
        <strain evidence="3">JCM 17705</strain>
    </source>
</reference>
<organism evidence="2 3">
    <name type="scientific">Mucilaginibacter gynuensis</name>
    <dbReference type="NCBI Taxonomy" id="1302236"/>
    <lineage>
        <taxon>Bacteria</taxon>
        <taxon>Pseudomonadati</taxon>
        <taxon>Bacteroidota</taxon>
        <taxon>Sphingobacteriia</taxon>
        <taxon>Sphingobacteriales</taxon>
        <taxon>Sphingobacteriaceae</taxon>
        <taxon>Mucilaginibacter</taxon>
    </lineage>
</organism>
<name>A0ABP8GL25_9SPHI</name>
<dbReference type="RefSeq" id="WP_345211830.1">
    <property type="nucleotide sequence ID" value="NZ_BAABFT010000007.1"/>
</dbReference>
<dbReference type="CDD" id="cd00038">
    <property type="entry name" value="CAP_ED"/>
    <property type="match status" value="1"/>
</dbReference>
<comment type="caution">
    <text evidence="2">The sequence shown here is derived from an EMBL/GenBank/DDBJ whole genome shotgun (WGS) entry which is preliminary data.</text>
</comment>
<evidence type="ECO:0000313" key="3">
    <source>
        <dbReference type="Proteomes" id="UP001500582"/>
    </source>
</evidence>
<evidence type="ECO:0000259" key="1">
    <source>
        <dbReference type="PROSITE" id="PS50042"/>
    </source>
</evidence>
<dbReference type="Gene3D" id="2.60.120.10">
    <property type="entry name" value="Jelly Rolls"/>
    <property type="match status" value="1"/>
</dbReference>
<dbReference type="EMBL" id="BAABFT010000007">
    <property type="protein sequence ID" value="GAA4326343.1"/>
    <property type="molecule type" value="Genomic_DNA"/>
</dbReference>
<dbReference type="PROSITE" id="PS50042">
    <property type="entry name" value="CNMP_BINDING_3"/>
    <property type="match status" value="1"/>
</dbReference>
<dbReference type="PANTHER" id="PTHR24567:SF76">
    <property type="entry name" value="CYCLIC NUCLEOTIDE-BINDING DOMAIN PROTEIN"/>
    <property type="match status" value="1"/>
</dbReference>
<dbReference type="Proteomes" id="UP001500582">
    <property type="component" value="Unassembled WGS sequence"/>
</dbReference>
<evidence type="ECO:0000313" key="2">
    <source>
        <dbReference type="EMBL" id="GAA4326343.1"/>
    </source>
</evidence>
<dbReference type="PANTHER" id="PTHR24567">
    <property type="entry name" value="CRP FAMILY TRANSCRIPTIONAL REGULATORY PROTEIN"/>
    <property type="match status" value="1"/>
</dbReference>
<dbReference type="InterPro" id="IPR000595">
    <property type="entry name" value="cNMP-bd_dom"/>
</dbReference>
<dbReference type="SUPFAM" id="SSF51206">
    <property type="entry name" value="cAMP-binding domain-like"/>
    <property type="match status" value="1"/>
</dbReference>
<accession>A0ABP8GL25</accession>
<protein>
    <submittedName>
        <fullName evidence="2">Crp/Fnr family transcriptional regulator</fullName>
    </submittedName>
</protein>